<dbReference type="Proteomes" id="UP000306102">
    <property type="component" value="Unassembled WGS sequence"/>
</dbReference>
<comment type="caution">
    <text evidence="2">The sequence shown here is derived from an EMBL/GenBank/DDBJ whole genome shotgun (WGS) entry which is preliminary data.</text>
</comment>
<dbReference type="AlphaFoldDB" id="A0A4S4DK96"/>
<protein>
    <submittedName>
        <fullName evidence="2">Uncharacterized protein</fullName>
    </submittedName>
</protein>
<organism evidence="2 3">
    <name type="scientific">Camellia sinensis var. sinensis</name>
    <name type="common">China tea</name>
    <dbReference type="NCBI Taxonomy" id="542762"/>
    <lineage>
        <taxon>Eukaryota</taxon>
        <taxon>Viridiplantae</taxon>
        <taxon>Streptophyta</taxon>
        <taxon>Embryophyta</taxon>
        <taxon>Tracheophyta</taxon>
        <taxon>Spermatophyta</taxon>
        <taxon>Magnoliopsida</taxon>
        <taxon>eudicotyledons</taxon>
        <taxon>Gunneridae</taxon>
        <taxon>Pentapetalae</taxon>
        <taxon>asterids</taxon>
        <taxon>Ericales</taxon>
        <taxon>Theaceae</taxon>
        <taxon>Camellia</taxon>
    </lineage>
</organism>
<gene>
    <name evidence="2" type="ORF">TEA_028382</name>
</gene>
<dbReference type="STRING" id="542762.A0A4S4DK96"/>
<keyword evidence="3" id="KW-1185">Reference proteome</keyword>
<proteinExistence type="predicted"/>
<evidence type="ECO:0000313" key="3">
    <source>
        <dbReference type="Proteomes" id="UP000306102"/>
    </source>
</evidence>
<feature type="region of interest" description="Disordered" evidence="1">
    <location>
        <begin position="151"/>
        <end position="203"/>
    </location>
</feature>
<evidence type="ECO:0000256" key="1">
    <source>
        <dbReference type="SAM" id="MobiDB-lite"/>
    </source>
</evidence>
<sequence>MEGGNEYQFVRNEIIHSRHCHTGMALSFLSVSGRPSTSLISCLAAPPAPPPPNPNPTALPSLTCALQCPHFQSVLHQFLKIRMRLRCCPVDESKNHLPDILYVIQVLYLHTVSLAVGRLIQCMYWLSVGAQPSEPVERLLFRSRLLPPPPMLAMGRKGGPRDTRPIDPMTGRYLTADKPANGEKPKDSEGNGDGDDEDSGTTP</sequence>
<accession>A0A4S4DK96</accession>
<dbReference type="Gene3D" id="3.30.1320.10">
    <property type="match status" value="1"/>
</dbReference>
<dbReference type="SUPFAM" id="SSF54565">
    <property type="entry name" value="Ribosomal protein S16"/>
    <property type="match status" value="1"/>
</dbReference>
<dbReference type="EMBL" id="SDRB02010992">
    <property type="protein sequence ID" value="THG03285.1"/>
    <property type="molecule type" value="Genomic_DNA"/>
</dbReference>
<evidence type="ECO:0000313" key="2">
    <source>
        <dbReference type="EMBL" id="THG03285.1"/>
    </source>
</evidence>
<dbReference type="InterPro" id="IPR023803">
    <property type="entry name" value="Ribosomal_bS16_dom_sf"/>
</dbReference>
<feature type="compositionally biased region" description="Acidic residues" evidence="1">
    <location>
        <begin position="190"/>
        <end position="203"/>
    </location>
</feature>
<feature type="compositionally biased region" description="Basic and acidic residues" evidence="1">
    <location>
        <begin position="180"/>
        <end position="189"/>
    </location>
</feature>
<reference evidence="2 3" key="1">
    <citation type="journal article" date="2018" name="Proc. Natl. Acad. Sci. U.S.A.">
        <title>Draft genome sequence of Camellia sinensis var. sinensis provides insights into the evolution of the tea genome and tea quality.</title>
        <authorList>
            <person name="Wei C."/>
            <person name="Yang H."/>
            <person name="Wang S."/>
            <person name="Zhao J."/>
            <person name="Liu C."/>
            <person name="Gao L."/>
            <person name="Xia E."/>
            <person name="Lu Y."/>
            <person name="Tai Y."/>
            <person name="She G."/>
            <person name="Sun J."/>
            <person name="Cao H."/>
            <person name="Tong W."/>
            <person name="Gao Q."/>
            <person name="Li Y."/>
            <person name="Deng W."/>
            <person name="Jiang X."/>
            <person name="Wang W."/>
            <person name="Chen Q."/>
            <person name="Zhang S."/>
            <person name="Li H."/>
            <person name="Wu J."/>
            <person name="Wang P."/>
            <person name="Li P."/>
            <person name="Shi C."/>
            <person name="Zheng F."/>
            <person name="Jian J."/>
            <person name="Huang B."/>
            <person name="Shan D."/>
            <person name="Shi M."/>
            <person name="Fang C."/>
            <person name="Yue Y."/>
            <person name="Li F."/>
            <person name="Li D."/>
            <person name="Wei S."/>
            <person name="Han B."/>
            <person name="Jiang C."/>
            <person name="Yin Y."/>
            <person name="Xia T."/>
            <person name="Zhang Z."/>
            <person name="Bennetzen J.L."/>
            <person name="Zhao S."/>
            <person name="Wan X."/>
        </authorList>
    </citation>
    <scope>NUCLEOTIDE SEQUENCE [LARGE SCALE GENOMIC DNA]</scope>
    <source>
        <strain evidence="3">cv. Shuchazao</strain>
        <tissue evidence="2">Leaf</tissue>
    </source>
</reference>
<name>A0A4S4DK96_CAMSN</name>